<evidence type="ECO:0000313" key="3">
    <source>
        <dbReference type="EMBL" id="MDN3577860.1"/>
    </source>
</evidence>
<dbReference type="InterPro" id="IPR001638">
    <property type="entry name" value="Solute-binding_3/MltF_N"/>
</dbReference>
<reference evidence="3" key="1">
    <citation type="journal article" date="2014" name="Int. J. Syst. Evol. Microbiol.">
        <title>Complete genome of a new Firmicutes species belonging to the dominant human colonic microbiota ('Ruminococcus bicirculans') reveals two chromosomes and a selective capacity to utilize plant glucans.</title>
        <authorList>
            <consortium name="NISC Comparative Sequencing Program"/>
            <person name="Wegmann U."/>
            <person name="Louis P."/>
            <person name="Goesmann A."/>
            <person name="Henrissat B."/>
            <person name="Duncan S.H."/>
            <person name="Flint H.J."/>
        </authorList>
    </citation>
    <scope>NUCLEOTIDE SEQUENCE</scope>
    <source>
        <strain evidence="3">CECT 7703</strain>
    </source>
</reference>
<reference evidence="3" key="2">
    <citation type="submission" date="2023-06" db="EMBL/GenBank/DDBJ databases">
        <authorList>
            <person name="Lucena T."/>
            <person name="Sun Q."/>
        </authorList>
    </citation>
    <scope>NUCLEOTIDE SEQUENCE</scope>
    <source>
        <strain evidence="3">CECT 7703</strain>
    </source>
</reference>
<dbReference type="Proteomes" id="UP001180081">
    <property type="component" value="Unassembled WGS sequence"/>
</dbReference>
<dbReference type="EMBL" id="JAUFPU010000018">
    <property type="protein sequence ID" value="MDN3577860.1"/>
    <property type="molecule type" value="Genomic_DNA"/>
</dbReference>
<feature type="domain" description="Solute-binding protein family 3/N-terminal" evidence="2">
    <location>
        <begin position="29"/>
        <end position="248"/>
    </location>
</feature>
<dbReference type="PANTHER" id="PTHR35936:SF25">
    <property type="entry name" value="ABC TRANSPORTER SUBSTRATE-BINDING PROTEIN"/>
    <property type="match status" value="1"/>
</dbReference>
<comment type="caution">
    <text evidence="3">The sequence shown here is derived from an EMBL/GenBank/DDBJ whole genome shotgun (WGS) entry which is preliminary data.</text>
</comment>
<evidence type="ECO:0000313" key="4">
    <source>
        <dbReference type="Proteomes" id="UP001180081"/>
    </source>
</evidence>
<dbReference type="Pfam" id="PF00497">
    <property type="entry name" value="SBP_bac_3"/>
    <property type="match status" value="1"/>
</dbReference>
<name>A0ABT8B774_9NEIS</name>
<evidence type="ECO:0000256" key="1">
    <source>
        <dbReference type="ARBA" id="ARBA00022729"/>
    </source>
</evidence>
<keyword evidence="1" id="KW-0732">Signal</keyword>
<organism evidence="3 4">
    <name type="scientific">Chitinimonas viridis</name>
    <dbReference type="NCBI Taxonomy" id="664880"/>
    <lineage>
        <taxon>Bacteria</taxon>
        <taxon>Pseudomonadati</taxon>
        <taxon>Pseudomonadota</taxon>
        <taxon>Betaproteobacteria</taxon>
        <taxon>Neisseriales</taxon>
        <taxon>Chitinibacteraceae</taxon>
        <taxon>Chitinimonas</taxon>
    </lineage>
</organism>
<evidence type="ECO:0000259" key="2">
    <source>
        <dbReference type="Pfam" id="PF00497"/>
    </source>
</evidence>
<accession>A0ABT8B774</accession>
<keyword evidence="4" id="KW-1185">Reference proteome</keyword>
<dbReference type="PANTHER" id="PTHR35936">
    <property type="entry name" value="MEMBRANE-BOUND LYTIC MUREIN TRANSGLYCOSYLASE F"/>
    <property type="match status" value="1"/>
</dbReference>
<proteinExistence type="predicted"/>
<dbReference type="RefSeq" id="WP_290333264.1">
    <property type="nucleotide sequence ID" value="NZ_JAUFPU010000018.1"/>
</dbReference>
<sequence>MDRRRFLAWAACAAPGLMAVAEPLRPVVMATGEWPPYTSASLPGNGLLCDLVEQAMVRAGARPVWRFVSWPMVEKLVLEGQALAGLPYVRTQERAQRFDYSVPLHAGRTMLFYRVGSPAQQGHPKSLAELSRYKLAGPRGYWWEAELNRMGAELLYTSDEAAAFKVLAAGRVDFVPQDELVGLSVIAATLPGRVQEFGAMPLPVPQANEQLHLILSRRYPQAAEWRLRLDKALTEVLAEGQLDTAIAAYKASQQTAP</sequence>
<dbReference type="SUPFAM" id="SSF53850">
    <property type="entry name" value="Periplasmic binding protein-like II"/>
    <property type="match status" value="1"/>
</dbReference>
<dbReference type="Gene3D" id="3.40.190.10">
    <property type="entry name" value="Periplasmic binding protein-like II"/>
    <property type="match status" value="2"/>
</dbReference>
<gene>
    <name evidence="3" type="ORF">QWZ03_13885</name>
</gene>
<protein>
    <submittedName>
        <fullName evidence="3">Transporter substrate-binding domain-containing protein</fullName>
    </submittedName>
</protein>